<dbReference type="KEGG" id="fms:M1R53_06730"/>
<dbReference type="AlphaFoldDB" id="A0A9E7IWK1"/>
<evidence type="ECO:0000256" key="1">
    <source>
        <dbReference type="SAM" id="SignalP"/>
    </source>
</evidence>
<dbReference type="Proteomes" id="UP000831151">
    <property type="component" value="Chromosome"/>
</dbReference>
<keyword evidence="1" id="KW-0732">Signal</keyword>
<proteinExistence type="predicted"/>
<dbReference type="RefSeq" id="WP_249242470.1">
    <property type="nucleotide sequence ID" value="NZ_CP096649.1"/>
</dbReference>
<evidence type="ECO:0000313" key="3">
    <source>
        <dbReference type="Proteomes" id="UP000831151"/>
    </source>
</evidence>
<evidence type="ECO:0000313" key="2">
    <source>
        <dbReference type="EMBL" id="UQK58930.1"/>
    </source>
</evidence>
<reference evidence="2" key="1">
    <citation type="submission" date="2022-04" db="EMBL/GenBank/DDBJ databases">
        <title>Complete genome sequences of Ezakiella coagulans and Fenollaria massiliensis.</title>
        <authorList>
            <person name="France M.T."/>
            <person name="Clifford J."/>
            <person name="Narina S."/>
            <person name="Rutt L."/>
            <person name="Ravel J."/>
        </authorList>
    </citation>
    <scope>NUCLEOTIDE SEQUENCE</scope>
    <source>
        <strain evidence="2">C0061C2</strain>
    </source>
</reference>
<name>A0A9E7IWK1_9FIRM</name>
<dbReference type="EMBL" id="CP096649">
    <property type="protein sequence ID" value="UQK58930.1"/>
    <property type="molecule type" value="Genomic_DNA"/>
</dbReference>
<feature type="chain" id="PRO_5038373860" evidence="1">
    <location>
        <begin position="24"/>
        <end position="408"/>
    </location>
</feature>
<gene>
    <name evidence="2" type="ORF">M1R53_06730</name>
</gene>
<organism evidence="2 3">
    <name type="scientific">Fenollaria massiliensis</name>
    <dbReference type="NCBI Taxonomy" id="938288"/>
    <lineage>
        <taxon>Bacteria</taxon>
        <taxon>Bacillati</taxon>
        <taxon>Bacillota</taxon>
        <taxon>Clostridia</taxon>
        <taxon>Eubacteriales</taxon>
        <taxon>Fenollaria</taxon>
    </lineage>
</organism>
<protein>
    <submittedName>
        <fullName evidence="2">Copper amine oxidase N-terminal domain-containing protein</fullName>
    </submittedName>
</protein>
<sequence length="408" mass="46480">MKKKISLLLAILMLVTLIPTSFAERKIVDAKKNNQRIALDGEEVKVGTYLVEDYTYIKLRDVAALLNETPNQFDIGFATKELKTIVLALGEEYEKEDDDLQEIKKEKAKASVGVIQVKVNGELKDLKTALIDGFNYVQLRDLSKLVGFEVGYDAKNKTILINTKEDENSVNANKNKVPKSKWTEAEKEWFKNQKTYLNNMVLLIFGFATADSPNIEQIKQKYLDNLGLSVLGGRKLFQGSITDQSNRVEIRDGIRYAIATLVYESGATVVYEGQNIGQENEFWRTNFYNTVILTIADKLPEKYMNDKNAVCEQIVKFYDAIVNKDYEKAVKEIKELKINATVESVKLFEERMKEYANGVEIFRKDYTTVFKTDENGDPHVFFQYSDNTVFEVAYIGTNSTGILAATRK</sequence>
<feature type="signal peptide" evidence="1">
    <location>
        <begin position="1"/>
        <end position="23"/>
    </location>
</feature>
<keyword evidence="3" id="KW-1185">Reference proteome</keyword>
<accession>A0A9E7IWK1</accession>